<name>A0A5R9DUD6_9LACT</name>
<feature type="coiled-coil region" evidence="5">
    <location>
        <begin position="146"/>
        <end position="195"/>
    </location>
</feature>
<keyword evidence="4" id="KW-0375">Hydrogen ion transport</keyword>
<dbReference type="Pfam" id="PF01813">
    <property type="entry name" value="ATP-synt_D"/>
    <property type="match status" value="1"/>
</dbReference>
<dbReference type="Proteomes" id="UP000306420">
    <property type="component" value="Unassembled WGS sequence"/>
</dbReference>
<evidence type="ECO:0000313" key="6">
    <source>
        <dbReference type="EMBL" id="TLQ40935.1"/>
    </source>
</evidence>
<evidence type="ECO:0000256" key="2">
    <source>
        <dbReference type="ARBA" id="ARBA00022448"/>
    </source>
</evidence>
<evidence type="ECO:0000256" key="3">
    <source>
        <dbReference type="ARBA" id="ARBA00023065"/>
    </source>
</evidence>
<reference evidence="6 7" key="1">
    <citation type="submission" date="2019-05" db="EMBL/GenBank/DDBJ databases">
        <title>The metagenome of a microbial culture collection derived from dairy environment covers the genomic content of the human microbiome.</title>
        <authorList>
            <person name="Roder T."/>
            <person name="Wuthrich D."/>
            <person name="Sattari Z."/>
            <person name="Von Ah U."/>
            <person name="Bar C."/>
            <person name="Ronchi F."/>
            <person name="Macpherson A.J."/>
            <person name="Ganal-Vonarburg S.C."/>
            <person name="Bruggmann R."/>
            <person name="Vergeres G."/>
        </authorList>
    </citation>
    <scope>NUCLEOTIDE SEQUENCE [LARGE SCALE GENOMIC DNA]</scope>
    <source>
        <strain evidence="6 7">FAM 24227</strain>
    </source>
</reference>
<dbReference type="FunFam" id="1.10.287.3240:FF:000007">
    <property type="entry name" value="V-type ATP synthase subunit D"/>
    <property type="match status" value="1"/>
</dbReference>
<dbReference type="GO" id="GO:0046961">
    <property type="term" value="F:proton-transporting ATPase activity, rotational mechanism"/>
    <property type="evidence" value="ECO:0007669"/>
    <property type="project" value="InterPro"/>
</dbReference>
<dbReference type="OrthoDB" id="9781718at2"/>
<protein>
    <recommendedName>
        <fullName evidence="4">V-type ATP synthase subunit D</fullName>
    </recommendedName>
    <alternativeName>
        <fullName evidence="4">V-ATPase subunit D</fullName>
    </alternativeName>
</protein>
<comment type="similarity">
    <text evidence="1 4">Belongs to the V-ATPase D subunit family.</text>
</comment>
<dbReference type="RefSeq" id="WP_138404712.1">
    <property type="nucleotide sequence ID" value="NZ_CP144682.1"/>
</dbReference>
<evidence type="ECO:0000256" key="1">
    <source>
        <dbReference type="ARBA" id="ARBA00005850"/>
    </source>
</evidence>
<proteinExistence type="inferred from homology"/>
<dbReference type="NCBIfam" id="NF001543">
    <property type="entry name" value="PRK00373.1-2"/>
    <property type="match status" value="1"/>
</dbReference>
<keyword evidence="5" id="KW-0175">Coiled coil</keyword>
<dbReference type="HAMAP" id="MF_00271">
    <property type="entry name" value="ATP_synth_D_arch"/>
    <property type="match status" value="1"/>
</dbReference>
<evidence type="ECO:0000256" key="4">
    <source>
        <dbReference type="HAMAP-Rule" id="MF_00271"/>
    </source>
</evidence>
<sequence length="210" mass="24547">MAQLNVNPTRMELARLKDRLALATRGHDVLKDKQDGLMRSFIELIRENNAYRQEVEGHLKKGMQNFALAKALLHEEYLEQISLVPQYDVTVDVRKENMMSVKVPKMHFSSDDQDDQSLNYGYINSNADLDETLQEFSDVLPKMLKLAELEKTSQLLANEIERTRRRVNALHERTIPDLEETIKTIQMKLDENERAEITRLMKIKDFDQED</sequence>
<comment type="caution">
    <text evidence="6">The sequence shown here is derived from an EMBL/GenBank/DDBJ whole genome shotgun (WGS) entry which is preliminary data.</text>
</comment>
<comment type="function">
    <text evidence="4">Produces ATP from ADP in the presence of a proton gradient across the membrane.</text>
</comment>
<dbReference type="GO" id="GO:0046933">
    <property type="term" value="F:proton-transporting ATP synthase activity, rotational mechanism"/>
    <property type="evidence" value="ECO:0007669"/>
    <property type="project" value="UniProtKB-UniRule"/>
</dbReference>
<organism evidence="6 7">
    <name type="scientific">Ruoffia tabacinasalis</name>
    <dbReference type="NCBI Taxonomy" id="87458"/>
    <lineage>
        <taxon>Bacteria</taxon>
        <taxon>Bacillati</taxon>
        <taxon>Bacillota</taxon>
        <taxon>Bacilli</taxon>
        <taxon>Lactobacillales</taxon>
        <taxon>Aerococcaceae</taxon>
        <taxon>Ruoffia</taxon>
    </lineage>
</organism>
<evidence type="ECO:0000313" key="7">
    <source>
        <dbReference type="Proteomes" id="UP000306420"/>
    </source>
</evidence>
<accession>A0A5R9DUD6</accession>
<dbReference type="Gene3D" id="1.10.287.3240">
    <property type="match status" value="1"/>
</dbReference>
<dbReference type="PANTHER" id="PTHR11671">
    <property type="entry name" value="V-TYPE ATP SYNTHASE SUBUNIT D"/>
    <property type="match status" value="1"/>
</dbReference>
<keyword evidence="4" id="KW-0066">ATP synthesis</keyword>
<dbReference type="GO" id="GO:0005524">
    <property type="term" value="F:ATP binding"/>
    <property type="evidence" value="ECO:0007669"/>
    <property type="project" value="UniProtKB-UniRule"/>
</dbReference>
<dbReference type="AlphaFoldDB" id="A0A5R9DUD6"/>
<dbReference type="InterPro" id="IPR002699">
    <property type="entry name" value="V_ATPase_D"/>
</dbReference>
<dbReference type="GO" id="GO:0042777">
    <property type="term" value="P:proton motive force-driven plasma membrane ATP synthesis"/>
    <property type="evidence" value="ECO:0007669"/>
    <property type="project" value="UniProtKB-UniRule"/>
</dbReference>
<dbReference type="NCBIfam" id="TIGR00309">
    <property type="entry name" value="V_ATPase_subD"/>
    <property type="match status" value="1"/>
</dbReference>
<evidence type="ECO:0000256" key="5">
    <source>
        <dbReference type="SAM" id="Coils"/>
    </source>
</evidence>
<dbReference type="EMBL" id="VBSP01000022">
    <property type="protein sequence ID" value="TLQ40935.1"/>
    <property type="molecule type" value="Genomic_DNA"/>
</dbReference>
<gene>
    <name evidence="4" type="primary">atpD</name>
    <name evidence="6" type="ORF">FEZ33_07120</name>
</gene>
<keyword evidence="2 4" id="KW-0813">Transport</keyword>
<keyword evidence="3 4" id="KW-0406">Ion transport</keyword>